<dbReference type="InterPro" id="IPR053164">
    <property type="entry name" value="IS1016-like_transposase"/>
</dbReference>
<dbReference type="InterPro" id="IPR024445">
    <property type="entry name" value="Tnp_ISXO2-like"/>
</dbReference>
<dbReference type="PANTHER" id="PTHR47163">
    <property type="entry name" value="DDE_TNP_IS1595 DOMAIN-CONTAINING PROTEIN"/>
    <property type="match status" value="1"/>
</dbReference>
<dbReference type="Pfam" id="PF12762">
    <property type="entry name" value="DDE_Tnp_IS1595"/>
    <property type="match status" value="1"/>
</dbReference>
<keyword evidence="3" id="KW-1185">Reference proteome</keyword>
<accession>A0A8X6FE22</accession>
<comment type="caution">
    <text evidence="2">The sequence shown here is derived from an EMBL/GenBank/DDBJ whole genome shotgun (WGS) entry which is preliminary data.</text>
</comment>
<name>A0A8X6FE22_TRICU</name>
<evidence type="ECO:0000313" key="3">
    <source>
        <dbReference type="Proteomes" id="UP000887116"/>
    </source>
</evidence>
<evidence type="ECO:0000313" key="2">
    <source>
        <dbReference type="EMBL" id="GFQ77052.1"/>
    </source>
</evidence>
<dbReference type="Proteomes" id="UP000887116">
    <property type="component" value="Unassembled WGS sequence"/>
</dbReference>
<organism evidence="2 3">
    <name type="scientific">Trichonephila clavata</name>
    <name type="common">Joro spider</name>
    <name type="synonym">Nephila clavata</name>
    <dbReference type="NCBI Taxonomy" id="2740835"/>
    <lineage>
        <taxon>Eukaryota</taxon>
        <taxon>Metazoa</taxon>
        <taxon>Ecdysozoa</taxon>
        <taxon>Arthropoda</taxon>
        <taxon>Chelicerata</taxon>
        <taxon>Arachnida</taxon>
        <taxon>Araneae</taxon>
        <taxon>Araneomorphae</taxon>
        <taxon>Entelegynae</taxon>
        <taxon>Araneoidea</taxon>
        <taxon>Nephilidae</taxon>
        <taxon>Trichonephila</taxon>
    </lineage>
</organism>
<dbReference type="PANTHER" id="PTHR47163:SF2">
    <property type="entry name" value="SI:DKEY-17M8.2"/>
    <property type="match status" value="1"/>
</dbReference>
<gene>
    <name evidence="2" type="primary">AVEN_236481_1</name>
    <name evidence="2" type="ORF">TNCT_104581</name>
</gene>
<sequence length="126" mass="14707">MRADWRRFINEVILDHFEESTEAIGGVGKILEIDESKFGKKKYRVEGRWIFGGVERGSGKLFFLAVHDQTKETLLALIKEWIRPRATIYSDCWKPYDCLAGENYVHLMVNRSYCFVDHVTQCLTNT</sequence>
<proteinExistence type="predicted"/>
<protein>
    <submittedName>
        <fullName evidence="2">DDE_Tnp_IS1595 domain-containing protein</fullName>
    </submittedName>
</protein>
<reference evidence="2" key="1">
    <citation type="submission" date="2020-07" db="EMBL/GenBank/DDBJ databases">
        <title>Multicomponent nature underlies the extraordinary mechanical properties of spider dragline silk.</title>
        <authorList>
            <person name="Kono N."/>
            <person name="Nakamura H."/>
            <person name="Mori M."/>
            <person name="Yoshida Y."/>
            <person name="Ohtoshi R."/>
            <person name="Malay A.D."/>
            <person name="Moran D.A.P."/>
            <person name="Tomita M."/>
            <person name="Numata K."/>
            <person name="Arakawa K."/>
        </authorList>
    </citation>
    <scope>NUCLEOTIDE SEQUENCE</scope>
</reference>
<dbReference type="OrthoDB" id="6425325at2759"/>
<feature type="domain" description="ISXO2-like transposase" evidence="1">
    <location>
        <begin position="23"/>
        <end position="125"/>
    </location>
</feature>
<dbReference type="AlphaFoldDB" id="A0A8X6FE22"/>
<dbReference type="EMBL" id="BMAO01031701">
    <property type="protein sequence ID" value="GFQ77052.1"/>
    <property type="molecule type" value="Genomic_DNA"/>
</dbReference>
<dbReference type="SMART" id="SM01126">
    <property type="entry name" value="DDE_Tnp_IS1595"/>
    <property type="match status" value="1"/>
</dbReference>
<evidence type="ECO:0000259" key="1">
    <source>
        <dbReference type="SMART" id="SM01126"/>
    </source>
</evidence>